<dbReference type="InterPro" id="IPR023405">
    <property type="entry name" value="Topo_IA_core_domain"/>
</dbReference>
<dbReference type="FunFam" id="1.10.290.10:FF:000001">
    <property type="entry name" value="DNA topoisomerase"/>
    <property type="match status" value="1"/>
</dbReference>
<dbReference type="AlphaFoldDB" id="A0AAV5R290"/>
<comment type="function">
    <text evidence="6">Introduces a single-strand break via transesterification at a target site in duplex DNA. Releases the supercoiling and torsional tension of DNA introduced during the DNA replication and transcription by transiently cleaving and rejoining one strand of the DNA duplex. The scissile phosphodiester is attacked by the catalytic tyrosine of the enzyme, resulting in the formation of a DNA-(5'-phosphotyrosyl)-enzyme intermediate and the expulsion of a 3'-OH DNA strand.</text>
</comment>
<accession>A0AAV5R290</accession>
<evidence type="ECO:0000259" key="8">
    <source>
        <dbReference type="PROSITE" id="PS52039"/>
    </source>
</evidence>
<keyword evidence="5 6" id="KW-0413">Isomerase</keyword>
<dbReference type="FunFam" id="3.40.50.140:FF:000003">
    <property type="entry name" value="DNA topoisomerase"/>
    <property type="match status" value="1"/>
</dbReference>
<evidence type="ECO:0000256" key="4">
    <source>
        <dbReference type="ARBA" id="ARBA00023125"/>
    </source>
</evidence>
<dbReference type="InterPro" id="IPR003602">
    <property type="entry name" value="Topo_IA_DNA-bd_dom"/>
</dbReference>
<dbReference type="PANTHER" id="PTHR11390">
    <property type="entry name" value="PROKARYOTIC DNA TOPOISOMERASE"/>
    <property type="match status" value="1"/>
</dbReference>
<sequence length="628" mass="71950">MRVLCVAEKNAISKSVAGSLSRGSFQTRDSKNKYVKNYSFKFTFPQWGECDVVMTAVAGHLTNKQAPQGYGWGECLPEQLFTCPLYDVISSDDNKKISENIINLARNSDKLMIWTDCDREGEYIGWEILSEARKGNSSFDLNTTLRAKFSHLESSHIYHAACNPIKLDKRSIDAVNTRLEVDFRTGYCFTRYLTDLMKNKLKSKENDRLLVSYGNCQFPTLGFVVDRFKRIKYFKTEEFWYISITLKKGITFTWDRGRLFDRLLTICIYQDCIINGGDKFIVKDVKNNITHHYAPLPLTTVDLQKDCSRFFRYGAKETLDIAEKLYTSGLISYPRTETDSFPNSMNFKKYIEIQKQSNDWGEYAQLLLNPSNNRFRIPRKGKNNDEAHPPIHPVSFPKNELRGKEKQIYEYIVRRYLACCSTDAVGSKSTIQIQWGKEFFSTSGLVVLEQNFLEIYTYSKWESSNKELPNIKIGEHVKFSNAKIISGKTSPPQPLTETELIALMDVNGIGTDATIAEHIEKIINRGYITKIKKGSGKSSQFVLQPTILGYGLADGFGKLGFEDISLTKPFLRIDMENNLKCILNGSKDKKTVIQEILKIYEDSYHITRSKSSIIVRAYEDALRHTQEA</sequence>
<dbReference type="PANTHER" id="PTHR11390:SF21">
    <property type="entry name" value="DNA TOPOISOMERASE 3-ALPHA"/>
    <property type="match status" value="1"/>
</dbReference>
<dbReference type="GO" id="GO:0031422">
    <property type="term" value="C:RecQ family helicase-topoisomerase III complex"/>
    <property type="evidence" value="ECO:0007669"/>
    <property type="project" value="TreeGrafter"/>
</dbReference>
<dbReference type="Proteomes" id="UP001378960">
    <property type="component" value="Unassembled WGS sequence"/>
</dbReference>
<feature type="domain" description="Toprim" evidence="7">
    <location>
        <begin position="2"/>
        <end position="157"/>
    </location>
</feature>
<evidence type="ECO:0000259" key="7">
    <source>
        <dbReference type="PROSITE" id="PS50880"/>
    </source>
</evidence>
<dbReference type="Pfam" id="PF01751">
    <property type="entry name" value="Toprim"/>
    <property type="match status" value="1"/>
</dbReference>
<dbReference type="EMBL" id="BTGB01000002">
    <property type="protein sequence ID" value="GMM45381.1"/>
    <property type="molecule type" value="Genomic_DNA"/>
</dbReference>
<proteinExistence type="inferred from homology"/>
<dbReference type="SMART" id="SM00493">
    <property type="entry name" value="TOPRIM"/>
    <property type="match status" value="1"/>
</dbReference>
<evidence type="ECO:0000256" key="3">
    <source>
        <dbReference type="ARBA" id="ARBA00023029"/>
    </source>
</evidence>
<dbReference type="InterPro" id="IPR023406">
    <property type="entry name" value="Topo_IA_AS"/>
</dbReference>
<evidence type="ECO:0000256" key="1">
    <source>
        <dbReference type="ARBA" id="ARBA00000213"/>
    </source>
</evidence>
<dbReference type="PROSITE" id="PS52039">
    <property type="entry name" value="TOPO_IA_2"/>
    <property type="match status" value="1"/>
</dbReference>
<dbReference type="PROSITE" id="PS00396">
    <property type="entry name" value="TOPO_IA_1"/>
    <property type="match status" value="1"/>
</dbReference>
<comment type="catalytic activity">
    <reaction evidence="1 6">
        <text>ATP-independent breakage of single-stranded DNA, followed by passage and rejoining.</text>
        <dbReference type="EC" id="5.6.2.1"/>
    </reaction>
</comment>
<dbReference type="Gene3D" id="1.10.290.10">
    <property type="entry name" value="Topoisomerase I, domain 4"/>
    <property type="match status" value="1"/>
</dbReference>
<evidence type="ECO:0000256" key="2">
    <source>
        <dbReference type="ARBA" id="ARBA00009446"/>
    </source>
</evidence>
<dbReference type="InterPro" id="IPR013824">
    <property type="entry name" value="Topo_IA_cen_sub1"/>
</dbReference>
<dbReference type="GO" id="GO:0003917">
    <property type="term" value="F:DNA topoisomerase type I (single strand cut, ATP-independent) activity"/>
    <property type="evidence" value="ECO:0007669"/>
    <property type="project" value="UniProtKB-EC"/>
</dbReference>
<dbReference type="SMART" id="SM00436">
    <property type="entry name" value="TOP1Bc"/>
    <property type="match status" value="1"/>
</dbReference>
<dbReference type="CDD" id="cd03362">
    <property type="entry name" value="TOPRIM_TopoIA_TopoIII"/>
    <property type="match status" value="1"/>
</dbReference>
<evidence type="ECO:0000256" key="6">
    <source>
        <dbReference type="RuleBase" id="RU362092"/>
    </source>
</evidence>
<reference evidence="9 10" key="1">
    <citation type="journal article" date="2023" name="Elife">
        <title>Identification of key yeast species and microbe-microbe interactions impacting larval growth of Drosophila in the wild.</title>
        <authorList>
            <person name="Mure A."/>
            <person name="Sugiura Y."/>
            <person name="Maeda R."/>
            <person name="Honda K."/>
            <person name="Sakurai N."/>
            <person name="Takahashi Y."/>
            <person name="Watada M."/>
            <person name="Katoh T."/>
            <person name="Gotoh A."/>
            <person name="Gotoh Y."/>
            <person name="Taniguchi I."/>
            <person name="Nakamura K."/>
            <person name="Hayashi T."/>
            <person name="Katayama T."/>
            <person name="Uemura T."/>
            <person name="Hattori Y."/>
        </authorList>
    </citation>
    <scope>NUCLEOTIDE SEQUENCE [LARGE SCALE GENOMIC DNA]</scope>
    <source>
        <strain evidence="9 10">PK-24</strain>
    </source>
</reference>
<dbReference type="PRINTS" id="PR00417">
    <property type="entry name" value="PRTPISMRASEI"/>
</dbReference>
<gene>
    <name evidence="9" type="ORF">DAPK24_019560</name>
</gene>
<feature type="domain" description="Topo IA-type catalytic" evidence="8">
    <location>
        <begin position="168"/>
        <end position="604"/>
    </location>
</feature>
<dbReference type="Gene3D" id="3.40.50.140">
    <property type="match status" value="1"/>
</dbReference>
<dbReference type="GO" id="GO:0006281">
    <property type="term" value="P:DNA repair"/>
    <property type="evidence" value="ECO:0007669"/>
    <property type="project" value="TreeGrafter"/>
</dbReference>
<keyword evidence="3 6" id="KW-0799">Topoisomerase</keyword>
<dbReference type="GO" id="GO:0035825">
    <property type="term" value="P:homologous recombination"/>
    <property type="evidence" value="ECO:0007669"/>
    <property type="project" value="UniProtKB-ARBA"/>
</dbReference>
<dbReference type="InterPro" id="IPR006171">
    <property type="entry name" value="TOPRIM_dom"/>
</dbReference>
<evidence type="ECO:0000256" key="5">
    <source>
        <dbReference type="ARBA" id="ARBA00023235"/>
    </source>
</evidence>
<dbReference type="Gene3D" id="1.10.460.10">
    <property type="entry name" value="Topoisomerase I, domain 2"/>
    <property type="match status" value="1"/>
</dbReference>
<dbReference type="GO" id="GO:0006265">
    <property type="term" value="P:DNA topological change"/>
    <property type="evidence" value="ECO:0007669"/>
    <property type="project" value="InterPro"/>
</dbReference>
<dbReference type="InterPro" id="IPR003601">
    <property type="entry name" value="Topo_IA_2"/>
</dbReference>
<dbReference type="Pfam" id="PF01131">
    <property type="entry name" value="Topoisom_bac"/>
    <property type="match status" value="1"/>
</dbReference>
<keyword evidence="10" id="KW-1185">Reference proteome</keyword>
<dbReference type="GO" id="GO:0003677">
    <property type="term" value="F:DNA binding"/>
    <property type="evidence" value="ECO:0007669"/>
    <property type="project" value="UniProtKB-KW"/>
</dbReference>
<comment type="caution">
    <text evidence="9">The sequence shown here is derived from an EMBL/GenBank/DDBJ whole genome shotgun (WGS) entry which is preliminary data.</text>
</comment>
<dbReference type="Gene3D" id="2.70.20.10">
    <property type="entry name" value="Topoisomerase I, domain 3"/>
    <property type="match status" value="1"/>
</dbReference>
<evidence type="ECO:0000313" key="10">
    <source>
        <dbReference type="Proteomes" id="UP001378960"/>
    </source>
</evidence>
<dbReference type="SMART" id="SM00437">
    <property type="entry name" value="TOP1Ac"/>
    <property type="match status" value="1"/>
</dbReference>
<keyword evidence="4 6" id="KW-0238">DNA-binding</keyword>
<dbReference type="InterPro" id="IPR000380">
    <property type="entry name" value="Topo_IA"/>
</dbReference>
<dbReference type="SUPFAM" id="SSF56712">
    <property type="entry name" value="Prokaryotic type I DNA topoisomerase"/>
    <property type="match status" value="1"/>
</dbReference>
<evidence type="ECO:0000313" key="9">
    <source>
        <dbReference type="EMBL" id="GMM45381.1"/>
    </source>
</evidence>
<protein>
    <recommendedName>
        <fullName evidence="6">DNA topoisomerase</fullName>
        <ecNumber evidence="6">5.6.2.1</ecNumber>
    </recommendedName>
</protein>
<dbReference type="GO" id="GO:0005634">
    <property type="term" value="C:nucleus"/>
    <property type="evidence" value="ECO:0007669"/>
    <property type="project" value="TreeGrafter"/>
</dbReference>
<dbReference type="PROSITE" id="PS50880">
    <property type="entry name" value="TOPRIM"/>
    <property type="match status" value="1"/>
</dbReference>
<dbReference type="CDD" id="cd00186">
    <property type="entry name" value="TOP1Ac"/>
    <property type="match status" value="1"/>
</dbReference>
<dbReference type="EC" id="5.6.2.1" evidence="6"/>
<organism evidence="9 10">
    <name type="scientific">Pichia kluyveri</name>
    <name type="common">Yeast</name>
    <dbReference type="NCBI Taxonomy" id="36015"/>
    <lineage>
        <taxon>Eukaryota</taxon>
        <taxon>Fungi</taxon>
        <taxon>Dikarya</taxon>
        <taxon>Ascomycota</taxon>
        <taxon>Saccharomycotina</taxon>
        <taxon>Pichiomycetes</taxon>
        <taxon>Pichiales</taxon>
        <taxon>Pichiaceae</taxon>
        <taxon>Pichia</taxon>
    </lineage>
</organism>
<dbReference type="InterPro" id="IPR013826">
    <property type="entry name" value="Topo_IA_cen_sub3"/>
</dbReference>
<dbReference type="InterPro" id="IPR034144">
    <property type="entry name" value="TOPRIM_TopoIII"/>
</dbReference>
<comment type="similarity">
    <text evidence="2 6">Belongs to the type IA topoisomerase family.</text>
</comment>
<dbReference type="InterPro" id="IPR013825">
    <property type="entry name" value="Topo_IA_cen_sub2"/>
</dbReference>
<dbReference type="InterPro" id="IPR013497">
    <property type="entry name" value="Topo_IA_cen"/>
</dbReference>
<name>A0AAV5R290_PICKL</name>